<evidence type="ECO:0000256" key="4">
    <source>
        <dbReference type="ARBA" id="ARBA00023274"/>
    </source>
</evidence>
<dbReference type="GO" id="GO:0006412">
    <property type="term" value="P:translation"/>
    <property type="evidence" value="ECO:0007669"/>
    <property type="project" value="InterPro"/>
</dbReference>
<dbReference type="EMBL" id="CP000252">
    <property type="protein sequence ID" value="ABC76176.1"/>
    <property type="molecule type" value="Genomic_DNA"/>
</dbReference>
<name>Q2LQA5_SYNAS</name>
<dbReference type="InParanoid" id="Q2LQA5"/>
<evidence type="ECO:0000256" key="7">
    <source>
        <dbReference type="ARBA" id="ARBA00035314"/>
    </source>
</evidence>
<dbReference type="GO" id="GO:0015935">
    <property type="term" value="C:small ribosomal subunit"/>
    <property type="evidence" value="ECO:0007669"/>
    <property type="project" value="InterPro"/>
</dbReference>
<dbReference type="KEGG" id="sat:SYN_03311"/>
<protein>
    <recommendedName>
        <fullName evidence="6">Small ribosomal subunit protein uS12</fullName>
    </recommendedName>
    <alternativeName>
        <fullName evidence="7">30S ribosomal protein S12</fullName>
    </alternativeName>
</protein>
<comment type="function">
    <text evidence="1">With S4 and S5 plays an important role in translational accuracy.</text>
</comment>
<dbReference type="SUPFAM" id="SSF50249">
    <property type="entry name" value="Nucleic acid-binding proteins"/>
    <property type="match status" value="1"/>
</dbReference>
<dbReference type="Gene3D" id="2.40.50.140">
    <property type="entry name" value="Nucleic acid-binding proteins"/>
    <property type="match status" value="1"/>
</dbReference>
<evidence type="ECO:0000256" key="6">
    <source>
        <dbReference type="ARBA" id="ARBA00035161"/>
    </source>
</evidence>
<dbReference type="InterPro" id="IPR006032">
    <property type="entry name" value="Ribosomal_uS12"/>
</dbReference>
<evidence type="ECO:0000313" key="8">
    <source>
        <dbReference type="EMBL" id="ABC76176.1"/>
    </source>
</evidence>
<proteinExistence type="inferred from homology"/>
<evidence type="ECO:0000313" key="9">
    <source>
        <dbReference type="Proteomes" id="UP000001933"/>
    </source>
</evidence>
<gene>
    <name evidence="8" type="ORF">SYN_03311</name>
</gene>
<evidence type="ECO:0000256" key="3">
    <source>
        <dbReference type="ARBA" id="ARBA00022980"/>
    </source>
</evidence>
<keyword evidence="9" id="KW-1185">Reference proteome</keyword>
<keyword evidence="3 8" id="KW-0689">Ribosomal protein</keyword>
<keyword evidence="4" id="KW-0687">Ribonucleoprotein</keyword>
<organism evidence="8 9">
    <name type="scientific">Syntrophus aciditrophicus (strain SB)</name>
    <dbReference type="NCBI Taxonomy" id="56780"/>
    <lineage>
        <taxon>Bacteria</taxon>
        <taxon>Pseudomonadati</taxon>
        <taxon>Thermodesulfobacteriota</taxon>
        <taxon>Syntrophia</taxon>
        <taxon>Syntrophales</taxon>
        <taxon>Syntrophaceae</taxon>
        <taxon>Syntrophus</taxon>
    </lineage>
</organism>
<reference evidence="8 9" key="1">
    <citation type="journal article" date="2007" name="Proc. Natl. Acad. Sci. U.S.A.">
        <title>The genome of Syntrophus aciditrophicus: life at the thermodynamic limit of microbial growth.</title>
        <authorList>
            <person name="McInerney M.J."/>
            <person name="Rohlin L."/>
            <person name="Mouttaki H."/>
            <person name="Kim U."/>
            <person name="Krupp R.S."/>
            <person name="Rios-Hernandez L."/>
            <person name="Sieber J."/>
            <person name="Struchtemeyer C.G."/>
            <person name="Bhattacharyya A."/>
            <person name="Campbell J.W."/>
            <person name="Gunsalus R.P."/>
        </authorList>
    </citation>
    <scope>NUCLEOTIDE SEQUENCE [LARGE SCALE GENOMIC DNA]</scope>
    <source>
        <strain evidence="8 9">SB</strain>
    </source>
</reference>
<dbReference type="AlphaFoldDB" id="Q2LQA5"/>
<comment type="function">
    <text evidence="5">Interacts with and stabilizes bases of the 16S rRNA that are involved in tRNA selection in the A site and with the mRNA backbone. Located at the interface of the 30S and 50S subunits, it traverses the body of the 30S subunit contacting proteins on the other side and probably holding the rRNA structure together. The combined cluster of proteins S8, S12 and S17 appears to hold together the shoulder and platform of the 30S subunit.</text>
</comment>
<dbReference type="STRING" id="56780.SYN_03311"/>
<sequence>MLVRGGRVKDLPGVRYHIVRGTLDAVGVQDRKQGRSKYGAKKPS</sequence>
<dbReference type="PANTHER" id="PTHR11652">
    <property type="entry name" value="30S RIBOSOMAL PROTEIN S12 FAMILY MEMBER"/>
    <property type="match status" value="1"/>
</dbReference>
<evidence type="ECO:0000256" key="1">
    <source>
        <dbReference type="ARBA" id="ARBA00003022"/>
    </source>
</evidence>
<dbReference type="InterPro" id="IPR005679">
    <property type="entry name" value="Ribosomal_uS12_bac"/>
</dbReference>
<dbReference type="Pfam" id="PF00164">
    <property type="entry name" value="Ribosom_S12_S23"/>
    <property type="match status" value="1"/>
</dbReference>
<dbReference type="eggNOG" id="COG0048">
    <property type="taxonomic scope" value="Bacteria"/>
</dbReference>
<accession>Q2LQA5</accession>
<dbReference type="HOGENOM" id="CLU_208868_0_0_7"/>
<evidence type="ECO:0000256" key="2">
    <source>
        <dbReference type="ARBA" id="ARBA00005657"/>
    </source>
</evidence>
<dbReference type="GO" id="GO:0003735">
    <property type="term" value="F:structural constituent of ribosome"/>
    <property type="evidence" value="ECO:0007669"/>
    <property type="project" value="InterPro"/>
</dbReference>
<dbReference type="PRINTS" id="PR01034">
    <property type="entry name" value="RIBOSOMALS12"/>
</dbReference>
<dbReference type="Proteomes" id="UP000001933">
    <property type="component" value="Chromosome"/>
</dbReference>
<dbReference type="InterPro" id="IPR012340">
    <property type="entry name" value="NA-bd_OB-fold"/>
</dbReference>
<evidence type="ECO:0000256" key="5">
    <source>
        <dbReference type="ARBA" id="ARBA00024962"/>
    </source>
</evidence>
<comment type="similarity">
    <text evidence="2">Belongs to the universal ribosomal protein uS12 family.</text>
</comment>